<dbReference type="PANTHER" id="PTHR19353:SF19">
    <property type="entry name" value="DELTA(5) FATTY ACID DESATURASE C-RELATED"/>
    <property type="match status" value="1"/>
</dbReference>
<dbReference type="RefSeq" id="WP_201374900.1">
    <property type="nucleotide sequence ID" value="NZ_BNJG01000003.1"/>
</dbReference>
<dbReference type="InterPro" id="IPR005804">
    <property type="entry name" value="FA_desaturase_dom"/>
</dbReference>
<accession>A0ABQ3V1W3</accession>
<proteinExistence type="predicted"/>
<dbReference type="InterPro" id="IPR012171">
    <property type="entry name" value="Fatty_acid_desaturase"/>
</dbReference>
<evidence type="ECO:0000313" key="4">
    <source>
        <dbReference type="Proteomes" id="UP000654345"/>
    </source>
</evidence>
<dbReference type="Proteomes" id="UP000654345">
    <property type="component" value="Unassembled WGS sequence"/>
</dbReference>
<feature type="transmembrane region" description="Helical" evidence="1">
    <location>
        <begin position="116"/>
        <end position="134"/>
    </location>
</feature>
<feature type="transmembrane region" description="Helical" evidence="1">
    <location>
        <begin position="85"/>
        <end position="104"/>
    </location>
</feature>
<keyword evidence="1" id="KW-0812">Transmembrane</keyword>
<dbReference type="CDD" id="cd03506">
    <property type="entry name" value="Delta6-FADS-like"/>
    <property type="match status" value="1"/>
</dbReference>
<reference evidence="3 4" key="1">
    <citation type="journal article" date="2021" name="Int. J. Syst. Evol. Microbiol.">
        <title>Reticulibacter mediterranei gen. nov., sp. nov., within the new family Reticulibacteraceae fam. nov., and Ktedonospora formicarum gen. nov., sp. nov., Ktedonobacter robiniae sp. nov., Dictyobacter formicarum sp. nov. and Dictyobacter arantiisoli sp. nov., belonging to the class Ktedonobacteria.</title>
        <authorList>
            <person name="Yabe S."/>
            <person name="Zheng Y."/>
            <person name="Wang C.M."/>
            <person name="Sakai Y."/>
            <person name="Abe K."/>
            <person name="Yokota A."/>
            <person name="Donadio S."/>
            <person name="Cavaletti L."/>
            <person name="Monciardini P."/>
        </authorList>
    </citation>
    <scope>NUCLEOTIDE SEQUENCE [LARGE SCALE GENOMIC DNA]</scope>
    <source>
        <strain evidence="3 4">SOSP1-30</strain>
    </source>
</reference>
<dbReference type="PANTHER" id="PTHR19353">
    <property type="entry name" value="FATTY ACID DESATURASE 2"/>
    <property type="match status" value="1"/>
</dbReference>
<feature type="domain" description="Fatty acid desaturase" evidence="2">
    <location>
        <begin position="79"/>
        <end position="337"/>
    </location>
</feature>
<evidence type="ECO:0000313" key="3">
    <source>
        <dbReference type="EMBL" id="GHO58640.1"/>
    </source>
</evidence>
<feature type="transmembrane region" description="Helical" evidence="1">
    <location>
        <begin position="58"/>
        <end position="79"/>
    </location>
</feature>
<evidence type="ECO:0000256" key="1">
    <source>
        <dbReference type="SAM" id="Phobius"/>
    </source>
</evidence>
<sequence>MTANRFTTMVLSRDDFKPSPVKRPTTPKEAGNEYAELKNLMKQRGLLEKQPAYYTYRVALLLGLLLIGIVFFLLVNVLWLQLLDAVYMAFVFAQVGLVSHEAGHRQMFARSWKHDLLGLVGGNLLIGMSYGWWLDKHNKHHSHPNQVDMDPDIEIPFLEFTGMEDVQQMGMFRQFLVKHQALLFFPALMTVAGGLQYNSIEFLLHQKARYKGLEWLLLAAHYVLYFAFVFSHVPFWAGILFIVIHQAATGFYLGSIFAPNHKGMPVLEKESKVSFLQRQIMTSRNIHAHPLTDFVYGGLNYQIEHHLFPAMPRNKLKEAQGIVKAFCQERSIPYHETNVTQSFKEILQHLHLIGAPLRRA</sequence>
<keyword evidence="4" id="KW-1185">Reference proteome</keyword>
<feature type="transmembrane region" description="Helical" evidence="1">
    <location>
        <begin position="181"/>
        <end position="200"/>
    </location>
</feature>
<dbReference type="Pfam" id="PF00487">
    <property type="entry name" value="FA_desaturase"/>
    <property type="match status" value="1"/>
</dbReference>
<gene>
    <name evidence="3" type="ORF">KSB_71150</name>
</gene>
<comment type="caution">
    <text evidence="3">The sequence shown here is derived from an EMBL/GenBank/DDBJ whole genome shotgun (WGS) entry which is preliminary data.</text>
</comment>
<feature type="transmembrane region" description="Helical" evidence="1">
    <location>
        <begin position="212"/>
        <end position="230"/>
    </location>
</feature>
<keyword evidence="1" id="KW-0472">Membrane</keyword>
<protein>
    <submittedName>
        <fullName evidence="3">Delta fatty acid desaturase</fullName>
    </submittedName>
</protein>
<keyword evidence="1" id="KW-1133">Transmembrane helix</keyword>
<dbReference type="PIRSF" id="PIRSF015921">
    <property type="entry name" value="FA_sphinglp_des"/>
    <property type="match status" value="1"/>
</dbReference>
<evidence type="ECO:0000259" key="2">
    <source>
        <dbReference type="Pfam" id="PF00487"/>
    </source>
</evidence>
<feature type="transmembrane region" description="Helical" evidence="1">
    <location>
        <begin position="236"/>
        <end position="258"/>
    </location>
</feature>
<name>A0ABQ3V1W3_9CHLR</name>
<dbReference type="EMBL" id="BNJG01000003">
    <property type="protein sequence ID" value="GHO58640.1"/>
    <property type="molecule type" value="Genomic_DNA"/>
</dbReference>
<organism evidence="3 4">
    <name type="scientific">Ktedonobacter robiniae</name>
    <dbReference type="NCBI Taxonomy" id="2778365"/>
    <lineage>
        <taxon>Bacteria</taxon>
        <taxon>Bacillati</taxon>
        <taxon>Chloroflexota</taxon>
        <taxon>Ktedonobacteria</taxon>
        <taxon>Ktedonobacterales</taxon>
        <taxon>Ktedonobacteraceae</taxon>
        <taxon>Ktedonobacter</taxon>
    </lineage>
</organism>